<proteinExistence type="predicted"/>
<dbReference type="SUPFAM" id="SSF52266">
    <property type="entry name" value="SGNH hydrolase"/>
    <property type="match status" value="1"/>
</dbReference>
<evidence type="ECO:0000313" key="1">
    <source>
        <dbReference type="EMBL" id="CAH1779112.1"/>
    </source>
</evidence>
<organism evidence="1 2">
    <name type="scientific">Owenia fusiformis</name>
    <name type="common">Polychaete worm</name>
    <dbReference type="NCBI Taxonomy" id="6347"/>
    <lineage>
        <taxon>Eukaryota</taxon>
        <taxon>Metazoa</taxon>
        <taxon>Spiralia</taxon>
        <taxon>Lophotrochozoa</taxon>
        <taxon>Annelida</taxon>
        <taxon>Polychaeta</taxon>
        <taxon>Sedentaria</taxon>
        <taxon>Canalipalpata</taxon>
        <taxon>Sabellida</taxon>
        <taxon>Oweniida</taxon>
        <taxon>Oweniidae</taxon>
        <taxon>Owenia</taxon>
    </lineage>
</organism>
<protein>
    <submittedName>
        <fullName evidence="1">Uncharacterized protein</fullName>
    </submittedName>
</protein>
<sequence length="350" mass="41165">WTMPRFKINDERHKAKKPTCSLEFLKEYFLKTGEFYSSGSWDDRSWIANDCIQADLDLPTMLKRNNLSSILFLGDSTAWRYARAFVNVLKKRFTCHLVKQEGSGKEPDVTYFSDSRGVFQADMLVHSRDCYTCKSFMYECKNIVEFSHVGSYVIIEYVSMEYFMDTEISTLRLPTNKNKNMCRTSHNTQSGLACGQSPTSQEFIFNEYLTLKPSESYPQLIALVSNFHELIMRDDVSFRRTLTWFLDLVYQSTKSRPGNRVMWFEPTFFIESKKNRNIVKNAQTKNHRLNNIAKELLMKYFNENIPIFWPFFGVMNISKVATPEWNIDGIHFEMMYYESMIKLLLQTLST</sequence>
<reference evidence="1" key="1">
    <citation type="submission" date="2022-03" db="EMBL/GenBank/DDBJ databases">
        <authorList>
            <person name="Martin C."/>
        </authorList>
    </citation>
    <scope>NUCLEOTIDE SEQUENCE</scope>
</reference>
<accession>A0A8J1XSP9</accession>
<feature type="non-terminal residue" evidence="1">
    <location>
        <position position="1"/>
    </location>
</feature>
<dbReference type="AlphaFoldDB" id="A0A8J1XSP9"/>
<keyword evidence="2" id="KW-1185">Reference proteome</keyword>
<name>A0A8J1XSP9_OWEFU</name>
<comment type="caution">
    <text evidence="1">The sequence shown here is derived from an EMBL/GenBank/DDBJ whole genome shotgun (WGS) entry which is preliminary data.</text>
</comment>
<evidence type="ECO:0000313" key="2">
    <source>
        <dbReference type="Proteomes" id="UP000749559"/>
    </source>
</evidence>
<dbReference type="EMBL" id="CAIIXF020000003">
    <property type="protein sequence ID" value="CAH1779112.1"/>
    <property type="molecule type" value="Genomic_DNA"/>
</dbReference>
<dbReference type="OrthoDB" id="530247at2759"/>
<dbReference type="Proteomes" id="UP000749559">
    <property type="component" value="Unassembled WGS sequence"/>
</dbReference>
<gene>
    <name evidence="1" type="ORF">OFUS_LOCUS5949</name>
</gene>